<dbReference type="EMBL" id="AQHR01000004">
    <property type="protein sequence ID" value="EON79412.1"/>
    <property type="molecule type" value="Genomic_DNA"/>
</dbReference>
<dbReference type="Pfam" id="PF08780">
    <property type="entry name" value="NTase_sub_bind"/>
    <property type="match status" value="1"/>
</dbReference>
<evidence type="ECO:0000313" key="2">
    <source>
        <dbReference type="Proteomes" id="UP000013909"/>
    </source>
</evidence>
<organism evidence="1 2">
    <name type="scientific">Lunatimonas lonarensis</name>
    <dbReference type="NCBI Taxonomy" id="1232681"/>
    <lineage>
        <taxon>Bacteria</taxon>
        <taxon>Pseudomonadati</taxon>
        <taxon>Bacteroidota</taxon>
        <taxon>Cytophagia</taxon>
        <taxon>Cytophagales</taxon>
        <taxon>Cyclobacteriaceae</taxon>
    </lineage>
</organism>
<dbReference type="SUPFAM" id="SSF81593">
    <property type="entry name" value="Nucleotidyltransferase substrate binding subunit/domain"/>
    <property type="match status" value="1"/>
</dbReference>
<gene>
    <name evidence="1" type="ORF">ADIS_0102</name>
</gene>
<accession>R7ZZ88</accession>
<name>R7ZZ88_9BACT</name>
<protein>
    <submittedName>
        <fullName evidence="1">Nucleotidyltransferase substrate binding protein</fullName>
    </submittedName>
</protein>
<keyword evidence="2" id="KW-1185">Reference proteome</keyword>
<dbReference type="GO" id="GO:0016740">
    <property type="term" value="F:transferase activity"/>
    <property type="evidence" value="ECO:0007669"/>
    <property type="project" value="UniProtKB-KW"/>
</dbReference>
<dbReference type="Proteomes" id="UP000013909">
    <property type="component" value="Unassembled WGS sequence"/>
</dbReference>
<keyword evidence="1" id="KW-0808">Transferase</keyword>
<reference evidence="1 2" key="1">
    <citation type="submission" date="2013-02" db="EMBL/GenBank/DDBJ databases">
        <title>A novel strain isolated from Lonar lake, Maharashtra, India.</title>
        <authorList>
            <person name="Singh A."/>
        </authorList>
    </citation>
    <scope>NUCLEOTIDE SEQUENCE [LARGE SCALE GENOMIC DNA]</scope>
    <source>
        <strain evidence="1 2">AK24</strain>
    </source>
</reference>
<dbReference type="InterPro" id="IPR010235">
    <property type="entry name" value="HepT"/>
</dbReference>
<evidence type="ECO:0000313" key="1">
    <source>
        <dbReference type="EMBL" id="EON79412.1"/>
    </source>
</evidence>
<dbReference type="STRING" id="1232681.ADIS_0102"/>
<comment type="caution">
    <text evidence="1">The sequence shown here is derived from an EMBL/GenBank/DDBJ whole genome shotgun (WGS) entry which is preliminary data.</text>
</comment>
<dbReference type="AlphaFoldDB" id="R7ZZ88"/>
<dbReference type="OrthoDB" id="9810452at2"/>
<dbReference type="Gene3D" id="1.20.120.330">
    <property type="entry name" value="Nucleotidyltransferases domain 2"/>
    <property type="match status" value="1"/>
</dbReference>
<proteinExistence type="predicted"/>
<sequence length="138" mass="15751">MKKTSISYTVSFERFRAALEDLREMTERAKAKGLLETQRQEIVQAFESTHDLALETMNGYFQAQGRAPFSGSRDTTVEAFNEDLIDDGQGWLDMIIFRIKYNPLYPGDYLGSLSDSVVKKYITLLGNFERNFQNKAGS</sequence>
<dbReference type="RefSeq" id="WP_010852256.1">
    <property type="nucleotide sequence ID" value="NZ_AQHR01000004.1"/>
</dbReference>